<keyword evidence="6" id="KW-0479">Metal-binding</keyword>
<keyword evidence="9" id="KW-0411">Iron-sulfur</keyword>
<dbReference type="SUPFAM" id="SSF51905">
    <property type="entry name" value="FAD/NAD(P)-binding domain"/>
    <property type="match status" value="1"/>
</dbReference>
<keyword evidence="14" id="KW-1185">Reference proteome</keyword>
<dbReference type="PANTHER" id="PTHR42917">
    <property type="entry name" value="2,4-DIENOYL-COA REDUCTASE"/>
    <property type="match status" value="1"/>
</dbReference>
<comment type="cofactor">
    <cofactor evidence="2">
        <name>[4Fe-4S] cluster</name>
        <dbReference type="ChEBI" id="CHEBI:49883"/>
    </cofactor>
</comment>
<comment type="cofactor">
    <cofactor evidence="1">
        <name>FMN</name>
        <dbReference type="ChEBI" id="CHEBI:58210"/>
    </cofactor>
</comment>
<gene>
    <name evidence="13" type="primary">fadH</name>
    <name evidence="13" type="ORF">HSR122_1181</name>
</gene>
<dbReference type="KEGG" id="hds:HSR122_1181"/>
<keyword evidence="8" id="KW-0408">Iron</keyword>
<feature type="region of interest" description="Disordered" evidence="10">
    <location>
        <begin position="106"/>
        <end position="125"/>
    </location>
</feature>
<dbReference type="Pfam" id="PF07992">
    <property type="entry name" value="Pyr_redox_2"/>
    <property type="match status" value="1"/>
</dbReference>
<keyword evidence="4" id="KW-0285">Flavoprotein</keyword>
<keyword evidence="7" id="KW-0560">Oxidoreductase</keyword>
<sequence>MELGNHTLSNKFVMAPVKTGYGDADGHVTDRVRQFYARRAEYVGAITPEPLALDPTLRELPTQLRIDSDDAIPGLRSLTETIHDGEAAAIAHLNHPGRMANPQIEGTAHRSASATPCERTGITPERMDDTDIESAIELYRDGAKRAQDGGFDAIELQFGHGYLIAQFLSSAVNDRDDAYGGNLEDRARFGFEVFEAVRSATDLPILVRLTADDGVDGGIDFEQAQWLARRLQARGVDGIHVTVGTICARPPAFFQHMYAEKGKPWEYAGRLRAELDVPVMAVGQINTFEDIESIEERGLADLIAVGRPLVADPDFLGKYFEAVDGAPRPCMACNDGCLGGVKSGDGLGCVINPAVGTDRSLRVEPTSDPREIAVVGGGPAGMSAALTLADRGHDVTLFESDELGGQFQYAPSPPGKDPLQRGIDFFVDRLEASESVTVRDQRAEPTDIVDFDAVIAATGSTPIVPPIDGLEDVDPDGAEILAPERMPSEERVMVIGGGYVGLEAADTLAAADNDVIVIELLDELGGDMLGLEKGPLLARLRADERVELHPETDLDRVDGRRAVATHNGTTREWNDIDRYVLATGVTSDDVFPSTAEDIDVPVYPVGDAESVGKAQDAIADGFEVARTL</sequence>
<dbReference type="InterPro" id="IPR051793">
    <property type="entry name" value="NADH:flavin_oxidoreductase"/>
</dbReference>
<name>A0A897N2F9_9EURY</name>
<dbReference type="Proteomes" id="UP000662973">
    <property type="component" value="Chromosome"/>
</dbReference>
<dbReference type="GO" id="GO:0010181">
    <property type="term" value="F:FMN binding"/>
    <property type="evidence" value="ECO:0007669"/>
    <property type="project" value="InterPro"/>
</dbReference>
<organism evidence="13 14">
    <name type="scientific">Halapricum desulfuricans</name>
    <dbReference type="NCBI Taxonomy" id="2841257"/>
    <lineage>
        <taxon>Archaea</taxon>
        <taxon>Methanobacteriati</taxon>
        <taxon>Methanobacteriota</taxon>
        <taxon>Stenosarchaea group</taxon>
        <taxon>Halobacteria</taxon>
        <taxon>Halobacteriales</taxon>
        <taxon>Haloarculaceae</taxon>
        <taxon>Halapricum</taxon>
    </lineage>
</organism>
<dbReference type="Gene3D" id="3.20.20.70">
    <property type="entry name" value="Aldolase class I"/>
    <property type="match status" value="1"/>
</dbReference>
<dbReference type="CDD" id="cd02803">
    <property type="entry name" value="OYE_like_FMN_family"/>
    <property type="match status" value="1"/>
</dbReference>
<dbReference type="Pfam" id="PF00724">
    <property type="entry name" value="Oxidored_FMN"/>
    <property type="match status" value="1"/>
</dbReference>
<dbReference type="GO" id="GO:0051536">
    <property type="term" value="F:iron-sulfur cluster binding"/>
    <property type="evidence" value="ECO:0007669"/>
    <property type="project" value="UniProtKB-KW"/>
</dbReference>
<accession>A0A897N2F9</accession>
<evidence type="ECO:0000259" key="12">
    <source>
        <dbReference type="Pfam" id="PF07992"/>
    </source>
</evidence>
<dbReference type="RefSeq" id="WP_229111797.1">
    <property type="nucleotide sequence ID" value="NZ_CP064788.1"/>
</dbReference>
<evidence type="ECO:0000256" key="6">
    <source>
        <dbReference type="ARBA" id="ARBA00022723"/>
    </source>
</evidence>
<reference evidence="13 14" key="1">
    <citation type="submission" date="2020-11" db="EMBL/GenBank/DDBJ databases">
        <title>Carbohydrate-dependent, anaerobic sulfur respiration: A novel catabolism in halophilic archaea.</title>
        <authorList>
            <person name="Sorokin D.Y."/>
            <person name="Messina E."/>
            <person name="Smedile F."/>
            <person name="La Cono V."/>
            <person name="Hallsworth J.E."/>
            <person name="Yakimov M.M."/>
        </authorList>
    </citation>
    <scope>NUCLEOTIDE SEQUENCE [LARGE SCALE GENOMIC DNA]</scope>
    <source>
        <strain evidence="13 14">HSR12-2</strain>
    </source>
</reference>
<dbReference type="GeneID" id="68851829"/>
<evidence type="ECO:0000259" key="11">
    <source>
        <dbReference type="Pfam" id="PF00724"/>
    </source>
</evidence>
<protein>
    <submittedName>
        <fullName evidence="13">2,4-dienoyl-CoA reductase (NADPH2)</fullName>
    </submittedName>
</protein>
<feature type="domain" description="NADH:flavin oxidoreductase/NADH oxidase N-terminal" evidence="11">
    <location>
        <begin position="2"/>
        <end position="318"/>
    </location>
</feature>
<dbReference type="InterPro" id="IPR023753">
    <property type="entry name" value="FAD/NAD-binding_dom"/>
</dbReference>
<dbReference type="InterPro" id="IPR013785">
    <property type="entry name" value="Aldolase_TIM"/>
</dbReference>
<evidence type="ECO:0000256" key="10">
    <source>
        <dbReference type="SAM" id="MobiDB-lite"/>
    </source>
</evidence>
<proteinExistence type="inferred from homology"/>
<dbReference type="InterPro" id="IPR036188">
    <property type="entry name" value="FAD/NAD-bd_sf"/>
</dbReference>
<dbReference type="SUPFAM" id="SSF51395">
    <property type="entry name" value="FMN-linked oxidoreductases"/>
    <property type="match status" value="1"/>
</dbReference>
<dbReference type="PRINTS" id="PR00368">
    <property type="entry name" value="FADPNR"/>
</dbReference>
<evidence type="ECO:0000256" key="5">
    <source>
        <dbReference type="ARBA" id="ARBA00022643"/>
    </source>
</evidence>
<evidence type="ECO:0000313" key="14">
    <source>
        <dbReference type="Proteomes" id="UP000662973"/>
    </source>
</evidence>
<evidence type="ECO:0000256" key="1">
    <source>
        <dbReference type="ARBA" id="ARBA00001917"/>
    </source>
</evidence>
<evidence type="ECO:0000256" key="2">
    <source>
        <dbReference type="ARBA" id="ARBA00001966"/>
    </source>
</evidence>
<feature type="domain" description="FAD/NAD(P)-binding" evidence="12">
    <location>
        <begin position="371"/>
        <end position="592"/>
    </location>
</feature>
<evidence type="ECO:0000256" key="9">
    <source>
        <dbReference type="ARBA" id="ARBA00023014"/>
    </source>
</evidence>
<dbReference type="AlphaFoldDB" id="A0A897N2F9"/>
<evidence type="ECO:0000313" key="13">
    <source>
        <dbReference type="EMBL" id="QSG08580.1"/>
    </source>
</evidence>
<evidence type="ECO:0000256" key="4">
    <source>
        <dbReference type="ARBA" id="ARBA00022630"/>
    </source>
</evidence>
<dbReference type="Gene3D" id="3.50.50.60">
    <property type="entry name" value="FAD/NAD(P)-binding domain"/>
    <property type="match status" value="1"/>
</dbReference>
<evidence type="ECO:0000256" key="7">
    <source>
        <dbReference type="ARBA" id="ARBA00023002"/>
    </source>
</evidence>
<dbReference type="Gene3D" id="3.40.50.720">
    <property type="entry name" value="NAD(P)-binding Rossmann-like Domain"/>
    <property type="match status" value="1"/>
</dbReference>
<dbReference type="GO" id="GO:0016491">
    <property type="term" value="F:oxidoreductase activity"/>
    <property type="evidence" value="ECO:0007669"/>
    <property type="project" value="UniProtKB-KW"/>
</dbReference>
<dbReference type="GO" id="GO:0046872">
    <property type="term" value="F:metal ion binding"/>
    <property type="evidence" value="ECO:0007669"/>
    <property type="project" value="UniProtKB-KW"/>
</dbReference>
<keyword evidence="5" id="KW-0288">FMN</keyword>
<comment type="similarity">
    <text evidence="3">In the N-terminal section; belongs to the NADH:flavin oxidoreductase/NADH oxidase family.</text>
</comment>
<dbReference type="PANTHER" id="PTHR42917:SF2">
    <property type="entry name" value="2,4-DIENOYL-COA REDUCTASE [(2E)-ENOYL-COA-PRODUCING]"/>
    <property type="match status" value="1"/>
</dbReference>
<dbReference type="InterPro" id="IPR001155">
    <property type="entry name" value="OxRdtase_FMN_N"/>
</dbReference>
<evidence type="ECO:0000256" key="3">
    <source>
        <dbReference type="ARBA" id="ARBA00011048"/>
    </source>
</evidence>
<evidence type="ECO:0000256" key="8">
    <source>
        <dbReference type="ARBA" id="ARBA00023004"/>
    </source>
</evidence>
<dbReference type="PRINTS" id="PR00411">
    <property type="entry name" value="PNDRDTASEI"/>
</dbReference>
<dbReference type="EMBL" id="CP064788">
    <property type="protein sequence ID" value="QSG08580.1"/>
    <property type="molecule type" value="Genomic_DNA"/>
</dbReference>